<feature type="region of interest" description="Disordered" evidence="1">
    <location>
        <begin position="320"/>
        <end position="350"/>
    </location>
</feature>
<feature type="signal peptide" evidence="2">
    <location>
        <begin position="1"/>
        <end position="21"/>
    </location>
</feature>
<comment type="caution">
    <text evidence="3">The sequence shown here is derived from an EMBL/GenBank/DDBJ whole genome shotgun (WGS) entry which is preliminary data.</text>
</comment>
<evidence type="ECO:0008006" key="5">
    <source>
        <dbReference type="Google" id="ProtNLM"/>
    </source>
</evidence>
<evidence type="ECO:0000313" key="3">
    <source>
        <dbReference type="EMBL" id="KAJ3999432.1"/>
    </source>
</evidence>
<evidence type="ECO:0000256" key="2">
    <source>
        <dbReference type="SAM" id="SignalP"/>
    </source>
</evidence>
<feature type="compositionally biased region" description="Low complexity" evidence="1">
    <location>
        <begin position="163"/>
        <end position="173"/>
    </location>
</feature>
<keyword evidence="4" id="KW-1185">Reference proteome</keyword>
<dbReference type="EMBL" id="MU790539">
    <property type="protein sequence ID" value="KAJ3999432.1"/>
    <property type="molecule type" value="Genomic_DNA"/>
</dbReference>
<protein>
    <recommendedName>
        <fullName evidence="5">Protein kinase domain-containing protein</fullName>
    </recommendedName>
</protein>
<gene>
    <name evidence="3" type="ORF">F5050DRAFT_970910</name>
</gene>
<feature type="region of interest" description="Disordered" evidence="1">
    <location>
        <begin position="141"/>
        <end position="173"/>
    </location>
</feature>
<sequence>MLFGNTLQLVVGFLFVTSIYANSDTERNAKFKANMNRPWIVKDILGHPICPGSHQNEEVYKKDLSDKLHDIKLLSNVGKNSEGVYTFPPGVDYEINGKKVPGDSLVVKLLDMTSEYDSCEAEILHRIGSLRDHGKLEKEANFGSDAEDSPSSSPPSDKKSKHGSASDSGSDSGSDLSVEMLDYGVLVMNKVKGNPLSQYEWWEQISKPQKKELVEKTLVDIENKVYDFLKSQHLLYADLNLDNILVEIETDVHGIHSFKEAHLVDFGFPGIFSVRRIPEPEEFDSWFYKQFNYYSYDICNAQGWSEFPRPRTFAQQLLAESSGAGKRPSDPGDAGTGGTEQAKKQRQRRRKLRMILEDYSFGTPYANTSE</sequence>
<organism evidence="3 4">
    <name type="scientific">Lentinula boryana</name>
    <dbReference type="NCBI Taxonomy" id="40481"/>
    <lineage>
        <taxon>Eukaryota</taxon>
        <taxon>Fungi</taxon>
        <taxon>Dikarya</taxon>
        <taxon>Basidiomycota</taxon>
        <taxon>Agaricomycotina</taxon>
        <taxon>Agaricomycetes</taxon>
        <taxon>Agaricomycetidae</taxon>
        <taxon>Agaricales</taxon>
        <taxon>Marasmiineae</taxon>
        <taxon>Omphalotaceae</taxon>
        <taxon>Lentinula</taxon>
    </lineage>
</organism>
<reference evidence="3" key="1">
    <citation type="submission" date="2022-08" db="EMBL/GenBank/DDBJ databases">
        <authorList>
            <consortium name="DOE Joint Genome Institute"/>
            <person name="Min B."/>
            <person name="Riley R."/>
            <person name="Sierra-Patev S."/>
            <person name="Naranjo-Ortiz M."/>
            <person name="Looney B."/>
            <person name="Konkel Z."/>
            <person name="Slot J.C."/>
            <person name="Sakamoto Y."/>
            <person name="Steenwyk J.L."/>
            <person name="Rokas A."/>
            <person name="Carro J."/>
            <person name="Camarero S."/>
            <person name="Ferreira P."/>
            <person name="Molpeceres G."/>
            <person name="Ruiz-Duenas F.J."/>
            <person name="Serrano A."/>
            <person name="Henrissat B."/>
            <person name="Drula E."/>
            <person name="Hughes K.W."/>
            <person name="Mata J.L."/>
            <person name="Ishikawa N.K."/>
            <person name="Vargas-Isla R."/>
            <person name="Ushijima S."/>
            <person name="Smith C.A."/>
            <person name="Ahrendt S."/>
            <person name="Andreopoulos W."/>
            <person name="He G."/>
            <person name="Labutti K."/>
            <person name="Lipzen A."/>
            <person name="Ng V."/>
            <person name="Sandor L."/>
            <person name="Barry K."/>
            <person name="Martinez A.T."/>
            <person name="Xiao Y."/>
            <person name="Gibbons J.G."/>
            <person name="Terashima K."/>
            <person name="Hibbett D.S."/>
            <person name="Grigoriev I.V."/>
        </authorList>
    </citation>
    <scope>NUCLEOTIDE SEQUENCE</scope>
    <source>
        <strain evidence="3">TFB10827</strain>
    </source>
</reference>
<feature type="chain" id="PRO_5045946772" description="Protein kinase domain-containing protein" evidence="2">
    <location>
        <begin position="22"/>
        <end position="370"/>
    </location>
</feature>
<proteinExistence type="predicted"/>
<evidence type="ECO:0000313" key="4">
    <source>
        <dbReference type="Proteomes" id="UP001163828"/>
    </source>
</evidence>
<name>A0ABQ8QLU8_9AGAR</name>
<keyword evidence="2" id="KW-0732">Signal</keyword>
<accession>A0ABQ8QLU8</accession>
<evidence type="ECO:0000256" key="1">
    <source>
        <dbReference type="SAM" id="MobiDB-lite"/>
    </source>
</evidence>
<dbReference type="Proteomes" id="UP001163828">
    <property type="component" value="Unassembled WGS sequence"/>
</dbReference>